<feature type="domain" description="HRDC" evidence="3">
    <location>
        <begin position="196"/>
        <end position="276"/>
    </location>
</feature>
<protein>
    <recommendedName>
        <fullName evidence="3">HRDC domain-containing protein</fullName>
    </recommendedName>
</protein>
<dbReference type="KEGG" id="gtt:GUITHDRAFT_147717"/>
<reference evidence="5" key="3">
    <citation type="submission" date="2015-06" db="UniProtKB">
        <authorList>
            <consortium name="EnsemblProtists"/>
        </authorList>
    </citation>
    <scope>IDENTIFICATION</scope>
</reference>
<dbReference type="HOGENOM" id="CLU_716573_0_0_1"/>
<dbReference type="PROSITE" id="PS50967">
    <property type="entry name" value="HRDC"/>
    <property type="match status" value="1"/>
</dbReference>
<feature type="signal peptide" evidence="2">
    <location>
        <begin position="1"/>
        <end position="25"/>
    </location>
</feature>
<evidence type="ECO:0000313" key="6">
    <source>
        <dbReference type="Proteomes" id="UP000011087"/>
    </source>
</evidence>
<dbReference type="GeneID" id="17290455"/>
<dbReference type="SMART" id="SM00341">
    <property type="entry name" value="HRDC"/>
    <property type="match status" value="1"/>
</dbReference>
<reference evidence="4 6" key="1">
    <citation type="journal article" date="2012" name="Nature">
        <title>Algal genomes reveal evolutionary mosaicism and the fate of nucleomorphs.</title>
        <authorList>
            <consortium name="DOE Joint Genome Institute"/>
            <person name="Curtis B.A."/>
            <person name="Tanifuji G."/>
            <person name="Burki F."/>
            <person name="Gruber A."/>
            <person name="Irimia M."/>
            <person name="Maruyama S."/>
            <person name="Arias M.C."/>
            <person name="Ball S.G."/>
            <person name="Gile G.H."/>
            <person name="Hirakawa Y."/>
            <person name="Hopkins J.F."/>
            <person name="Kuo A."/>
            <person name="Rensing S.A."/>
            <person name="Schmutz J."/>
            <person name="Symeonidi A."/>
            <person name="Elias M."/>
            <person name="Eveleigh R.J."/>
            <person name="Herman E.K."/>
            <person name="Klute M.J."/>
            <person name="Nakayama T."/>
            <person name="Obornik M."/>
            <person name="Reyes-Prieto A."/>
            <person name="Armbrust E.V."/>
            <person name="Aves S.J."/>
            <person name="Beiko R.G."/>
            <person name="Coutinho P."/>
            <person name="Dacks J.B."/>
            <person name="Durnford D.G."/>
            <person name="Fast N.M."/>
            <person name="Green B.R."/>
            <person name="Grisdale C.J."/>
            <person name="Hempel F."/>
            <person name="Henrissat B."/>
            <person name="Hoppner M.P."/>
            <person name="Ishida K."/>
            <person name="Kim E."/>
            <person name="Koreny L."/>
            <person name="Kroth P.G."/>
            <person name="Liu Y."/>
            <person name="Malik S.B."/>
            <person name="Maier U.G."/>
            <person name="McRose D."/>
            <person name="Mock T."/>
            <person name="Neilson J.A."/>
            <person name="Onodera N.T."/>
            <person name="Poole A.M."/>
            <person name="Pritham E.J."/>
            <person name="Richards T.A."/>
            <person name="Rocap G."/>
            <person name="Roy S.W."/>
            <person name="Sarai C."/>
            <person name="Schaack S."/>
            <person name="Shirato S."/>
            <person name="Slamovits C.H."/>
            <person name="Spencer D.F."/>
            <person name="Suzuki S."/>
            <person name="Worden A.Z."/>
            <person name="Zauner S."/>
            <person name="Barry K."/>
            <person name="Bell C."/>
            <person name="Bharti A.K."/>
            <person name="Crow J.A."/>
            <person name="Grimwood J."/>
            <person name="Kramer R."/>
            <person name="Lindquist E."/>
            <person name="Lucas S."/>
            <person name="Salamov A."/>
            <person name="McFadden G.I."/>
            <person name="Lane C.E."/>
            <person name="Keeling P.J."/>
            <person name="Gray M.W."/>
            <person name="Grigoriev I.V."/>
            <person name="Archibald J.M."/>
        </authorList>
    </citation>
    <scope>NUCLEOTIDE SEQUENCE</scope>
    <source>
        <strain evidence="4 6">CCMP2712</strain>
    </source>
</reference>
<dbReference type="OrthoDB" id="1920326at2759"/>
<feature type="chain" id="PRO_5008769865" description="HRDC domain-containing protein" evidence="2">
    <location>
        <begin position="26"/>
        <end position="386"/>
    </location>
</feature>
<dbReference type="Gene3D" id="1.10.150.80">
    <property type="entry name" value="HRDC domain"/>
    <property type="match status" value="1"/>
</dbReference>
<dbReference type="PaxDb" id="55529-EKX33698"/>
<accession>L1IBT3</accession>
<reference evidence="6" key="2">
    <citation type="submission" date="2012-11" db="EMBL/GenBank/DDBJ databases">
        <authorList>
            <person name="Kuo A."/>
            <person name="Curtis B.A."/>
            <person name="Tanifuji G."/>
            <person name="Burki F."/>
            <person name="Gruber A."/>
            <person name="Irimia M."/>
            <person name="Maruyama S."/>
            <person name="Arias M.C."/>
            <person name="Ball S.G."/>
            <person name="Gile G.H."/>
            <person name="Hirakawa Y."/>
            <person name="Hopkins J.F."/>
            <person name="Rensing S.A."/>
            <person name="Schmutz J."/>
            <person name="Symeonidi A."/>
            <person name="Elias M."/>
            <person name="Eveleigh R.J."/>
            <person name="Herman E.K."/>
            <person name="Klute M.J."/>
            <person name="Nakayama T."/>
            <person name="Obornik M."/>
            <person name="Reyes-Prieto A."/>
            <person name="Armbrust E.V."/>
            <person name="Aves S.J."/>
            <person name="Beiko R.G."/>
            <person name="Coutinho P."/>
            <person name="Dacks J.B."/>
            <person name="Durnford D.G."/>
            <person name="Fast N.M."/>
            <person name="Green B.R."/>
            <person name="Grisdale C."/>
            <person name="Hempe F."/>
            <person name="Henrissat B."/>
            <person name="Hoppner M.P."/>
            <person name="Ishida K.-I."/>
            <person name="Kim E."/>
            <person name="Koreny L."/>
            <person name="Kroth P.G."/>
            <person name="Liu Y."/>
            <person name="Malik S.-B."/>
            <person name="Maier U.G."/>
            <person name="McRose D."/>
            <person name="Mock T."/>
            <person name="Neilson J.A."/>
            <person name="Onodera N.T."/>
            <person name="Poole A.M."/>
            <person name="Pritham E.J."/>
            <person name="Richards T.A."/>
            <person name="Rocap G."/>
            <person name="Roy S.W."/>
            <person name="Sarai C."/>
            <person name="Schaack S."/>
            <person name="Shirato S."/>
            <person name="Slamovits C.H."/>
            <person name="Spencer D.F."/>
            <person name="Suzuki S."/>
            <person name="Worden A.Z."/>
            <person name="Zauner S."/>
            <person name="Barry K."/>
            <person name="Bell C."/>
            <person name="Bharti A.K."/>
            <person name="Crow J.A."/>
            <person name="Grimwood J."/>
            <person name="Kramer R."/>
            <person name="Lindquist E."/>
            <person name="Lucas S."/>
            <person name="Salamov A."/>
            <person name="McFadden G.I."/>
            <person name="Lane C.E."/>
            <person name="Keeling P.J."/>
            <person name="Gray M.W."/>
            <person name="Grigoriev I.V."/>
            <person name="Archibald J.M."/>
        </authorList>
    </citation>
    <scope>NUCLEOTIDE SEQUENCE</scope>
    <source>
        <strain evidence="6">CCMP2712</strain>
    </source>
</reference>
<evidence type="ECO:0000313" key="5">
    <source>
        <dbReference type="EnsemblProtists" id="EKX33698"/>
    </source>
</evidence>
<proteinExistence type="predicted"/>
<feature type="compositionally biased region" description="Acidic residues" evidence="1">
    <location>
        <begin position="356"/>
        <end position="386"/>
    </location>
</feature>
<sequence length="386" mass="43642">MLTGDRGYRTLFLLLLLLLEQMRRASPSHGCPRAARGSTGLLLRLRGGEEQDYEAEREAKLRKNAELLRQLGLASSVVATADPSRKKRTRTRNGQGRKEPVTEGMDDSFVRRSLRTRAAVTYAESSQASEDSGSSSPSESMSEDEEDEEVRWDDLRPRSRGRPSGQYGRYMLKHGPTPTGPGRNSSSFECPEWAPAAEVKELYELLKMKRTRISKASNVRTFKIAHDRALWDIALHLPKTTNDLIKCWGFGSQRTRKYGEEFLQVLNAFNASWKPPQPTRLSPTFRIPSIQRVAAPRSSSASTIPLGSVFFNGTWYLPVPNKTLPWLPSSCKSFYGRKEPEKEKEEQEEPEKEKEEQEEQEGEQEEQEGEEGENDSEGAEVEQEVG</sequence>
<feature type="compositionally biased region" description="Acidic residues" evidence="1">
    <location>
        <begin position="141"/>
        <end position="151"/>
    </location>
</feature>
<dbReference type="InterPro" id="IPR002121">
    <property type="entry name" value="HRDC_dom"/>
</dbReference>
<keyword evidence="2" id="KW-0732">Signal</keyword>
<name>L1IBT3_GUITC</name>
<evidence type="ECO:0000256" key="2">
    <source>
        <dbReference type="SAM" id="SignalP"/>
    </source>
</evidence>
<dbReference type="Pfam" id="PF00570">
    <property type="entry name" value="HRDC"/>
    <property type="match status" value="1"/>
</dbReference>
<dbReference type="InterPro" id="IPR044876">
    <property type="entry name" value="HRDC_dom_sf"/>
</dbReference>
<organism evidence="4">
    <name type="scientific">Guillardia theta (strain CCMP2712)</name>
    <name type="common">Cryptophyte</name>
    <dbReference type="NCBI Taxonomy" id="905079"/>
    <lineage>
        <taxon>Eukaryota</taxon>
        <taxon>Cryptophyceae</taxon>
        <taxon>Pyrenomonadales</taxon>
        <taxon>Geminigeraceae</taxon>
        <taxon>Guillardia</taxon>
    </lineage>
</organism>
<evidence type="ECO:0000313" key="4">
    <source>
        <dbReference type="EMBL" id="EKX33698.1"/>
    </source>
</evidence>
<keyword evidence="6" id="KW-1185">Reference proteome</keyword>
<dbReference type="Proteomes" id="UP000011087">
    <property type="component" value="Unassembled WGS sequence"/>
</dbReference>
<feature type="region of interest" description="Disordered" evidence="1">
    <location>
        <begin position="78"/>
        <end position="188"/>
    </location>
</feature>
<dbReference type="RefSeq" id="XP_005820678.1">
    <property type="nucleotide sequence ID" value="XM_005820621.1"/>
</dbReference>
<dbReference type="SUPFAM" id="SSF47819">
    <property type="entry name" value="HRDC-like"/>
    <property type="match status" value="1"/>
</dbReference>
<feature type="region of interest" description="Disordered" evidence="1">
    <location>
        <begin position="336"/>
        <end position="386"/>
    </location>
</feature>
<gene>
    <name evidence="4" type="ORF">GUITHDRAFT_147717</name>
</gene>
<feature type="compositionally biased region" description="Basic and acidic residues" evidence="1">
    <location>
        <begin position="336"/>
        <end position="355"/>
    </location>
</feature>
<dbReference type="EnsemblProtists" id="EKX33698">
    <property type="protein sequence ID" value="EKX33698"/>
    <property type="gene ID" value="GUITHDRAFT_147717"/>
</dbReference>
<evidence type="ECO:0000256" key="1">
    <source>
        <dbReference type="SAM" id="MobiDB-lite"/>
    </source>
</evidence>
<dbReference type="InterPro" id="IPR010997">
    <property type="entry name" value="HRDC-like_sf"/>
</dbReference>
<dbReference type="GO" id="GO:0003676">
    <property type="term" value="F:nucleic acid binding"/>
    <property type="evidence" value="ECO:0007669"/>
    <property type="project" value="InterPro"/>
</dbReference>
<dbReference type="AlphaFoldDB" id="L1IBT3"/>
<dbReference type="EMBL" id="JH993132">
    <property type="protein sequence ID" value="EKX33698.1"/>
    <property type="molecule type" value="Genomic_DNA"/>
</dbReference>
<evidence type="ECO:0000259" key="3">
    <source>
        <dbReference type="PROSITE" id="PS50967"/>
    </source>
</evidence>
<dbReference type="GO" id="GO:0000166">
    <property type="term" value="F:nucleotide binding"/>
    <property type="evidence" value="ECO:0007669"/>
    <property type="project" value="InterPro"/>
</dbReference>
<feature type="compositionally biased region" description="Low complexity" evidence="1">
    <location>
        <begin position="124"/>
        <end position="140"/>
    </location>
</feature>